<protein>
    <recommendedName>
        <fullName evidence="3">Lipoprotein</fullName>
    </recommendedName>
</protein>
<dbReference type="EMBL" id="AP022561">
    <property type="protein sequence ID" value="BBX10723.1"/>
    <property type="molecule type" value="Genomic_DNA"/>
</dbReference>
<proteinExistence type="predicted"/>
<dbReference type="KEGG" id="maic:MAIC_55260"/>
<accession>A0AAD1HS33</accession>
<gene>
    <name evidence="1" type="ORF">MAIC_55260</name>
</gene>
<sequence>MKFCRVSLVAVGILLTACGGSDDKYSSDPVLQKAAKKACQNADGMPNLGVNFNWSHNLSGDFNPSFTDEGTFDWGIYKNQPQKSYKFTCTGRFDDDHQNASAILDQLTKVKK</sequence>
<keyword evidence="2" id="KW-1185">Reference proteome</keyword>
<evidence type="ECO:0000313" key="1">
    <source>
        <dbReference type="EMBL" id="BBX10723.1"/>
    </source>
</evidence>
<dbReference type="Proteomes" id="UP000467327">
    <property type="component" value="Chromosome"/>
</dbReference>
<evidence type="ECO:0008006" key="3">
    <source>
        <dbReference type="Google" id="ProtNLM"/>
    </source>
</evidence>
<evidence type="ECO:0000313" key="2">
    <source>
        <dbReference type="Proteomes" id="UP000467327"/>
    </source>
</evidence>
<dbReference type="PROSITE" id="PS51257">
    <property type="entry name" value="PROKAR_LIPOPROTEIN"/>
    <property type="match status" value="1"/>
</dbReference>
<dbReference type="AlphaFoldDB" id="A0AAD1HS33"/>
<name>A0AAD1HS33_9MYCO</name>
<reference evidence="1 2" key="1">
    <citation type="journal article" date="2019" name="Emerg. Microbes Infect.">
        <title>Comprehensive subspecies identification of 175 nontuberculous mycobacteria species based on 7547 genomic profiles.</title>
        <authorList>
            <person name="Matsumoto Y."/>
            <person name="Kinjo T."/>
            <person name="Motooka D."/>
            <person name="Nabeya D."/>
            <person name="Jung N."/>
            <person name="Uechi K."/>
            <person name="Horii T."/>
            <person name="Iida T."/>
            <person name="Fujita J."/>
            <person name="Nakamura S."/>
        </authorList>
    </citation>
    <scope>NUCLEOTIDE SEQUENCE [LARGE SCALE GENOMIC DNA]</scope>
    <source>
        <strain evidence="1 2">JCM 6376</strain>
    </source>
</reference>
<organism evidence="1 2">
    <name type="scientific">Mycolicibacterium aichiense</name>
    <dbReference type="NCBI Taxonomy" id="1799"/>
    <lineage>
        <taxon>Bacteria</taxon>
        <taxon>Bacillati</taxon>
        <taxon>Actinomycetota</taxon>
        <taxon>Actinomycetes</taxon>
        <taxon>Mycobacteriales</taxon>
        <taxon>Mycobacteriaceae</taxon>
        <taxon>Mycolicibacterium</taxon>
    </lineage>
</organism>